<dbReference type="EMBL" id="BARU01025535">
    <property type="protein sequence ID" value="GAH67584.1"/>
    <property type="molecule type" value="Genomic_DNA"/>
</dbReference>
<keyword evidence="1" id="KW-1133">Transmembrane helix</keyword>
<name>X1IN95_9ZZZZ</name>
<reference evidence="2" key="1">
    <citation type="journal article" date="2014" name="Front. Microbiol.">
        <title>High frequency of phylogenetically diverse reductive dehalogenase-homologous genes in deep subseafloor sedimentary metagenomes.</title>
        <authorList>
            <person name="Kawai M."/>
            <person name="Futagami T."/>
            <person name="Toyoda A."/>
            <person name="Takaki Y."/>
            <person name="Nishi S."/>
            <person name="Hori S."/>
            <person name="Arai W."/>
            <person name="Tsubouchi T."/>
            <person name="Morono Y."/>
            <person name="Uchiyama I."/>
            <person name="Ito T."/>
            <person name="Fujiyama A."/>
            <person name="Inagaki F."/>
            <person name="Takami H."/>
        </authorList>
    </citation>
    <scope>NUCLEOTIDE SEQUENCE</scope>
    <source>
        <strain evidence="2">Expedition CK06-06</strain>
    </source>
</reference>
<sequence length="62" mass="6983">MHKRKISIYCYLVSAAFIIGLLSISMFISYSKDPTSSAKDDNQLEYVTPEEVGYSSEKLNEA</sequence>
<organism evidence="2">
    <name type="scientific">marine sediment metagenome</name>
    <dbReference type="NCBI Taxonomy" id="412755"/>
    <lineage>
        <taxon>unclassified sequences</taxon>
        <taxon>metagenomes</taxon>
        <taxon>ecological metagenomes</taxon>
    </lineage>
</organism>
<dbReference type="AlphaFoldDB" id="X1IN95"/>
<evidence type="ECO:0000256" key="1">
    <source>
        <dbReference type="SAM" id="Phobius"/>
    </source>
</evidence>
<feature type="transmembrane region" description="Helical" evidence="1">
    <location>
        <begin position="6"/>
        <end position="30"/>
    </location>
</feature>
<keyword evidence="1" id="KW-0812">Transmembrane</keyword>
<accession>X1IN95</accession>
<proteinExistence type="predicted"/>
<gene>
    <name evidence="2" type="ORF">S03H2_41129</name>
</gene>
<feature type="non-terminal residue" evidence="2">
    <location>
        <position position="62"/>
    </location>
</feature>
<comment type="caution">
    <text evidence="2">The sequence shown here is derived from an EMBL/GenBank/DDBJ whole genome shotgun (WGS) entry which is preliminary data.</text>
</comment>
<protein>
    <submittedName>
        <fullName evidence="2">Uncharacterized protein</fullName>
    </submittedName>
</protein>
<evidence type="ECO:0000313" key="2">
    <source>
        <dbReference type="EMBL" id="GAH67584.1"/>
    </source>
</evidence>
<keyword evidence="1" id="KW-0472">Membrane</keyword>